<dbReference type="InterPro" id="IPR001991">
    <property type="entry name" value="Na-dicarboxylate_symporter"/>
</dbReference>
<feature type="transmembrane region" description="Helical" evidence="6">
    <location>
        <begin position="183"/>
        <end position="201"/>
    </location>
</feature>
<dbReference type="Pfam" id="PF00375">
    <property type="entry name" value="SDF"/>
    <property type="match status" value="1"/>
</dbReference>
<evidence type="ECO:0000256" key="2">
    <source>
        <dbReference type="ARBA" id="ARBA00022448"/>
    </source>
</evidence>
<dbReference type="PANTHER" id="PTHR11958:SF63">
    <property type="entry name" value="AMINO ACID TRANSPORTER"/>
    <property type="match status" value="1"/>
</dbReference>
<feature type="transmembrane region" description="Helical" evidence="6">
    <location>
        <begin position="329"/>
        <end position="345"/>
    </location>
</feature>
<keyword evidence="3 6" id="KW-0812">Transmembrane</keyword>
<comment type="caution">
    <text evidence="7">The sequence shown here is derived from an EMBL/GenBank/DDBJ whole genome shotgun (WGS) entry which is preliminary data.</text>
</comment>
<dbReference type="InterPro" id="IPR050746">
    <property type="entry name" value="DAACS"/>
</dbReference>
<dbReference type="GO" id="GO:0015293">
    <property type="term" value="F:symporter activity"/>
    <property type="evidence" value="ECO:0007669"/>
    <property type="project" value="InterPro"/>
</dbReference>
<keyword evidence="2" id="KW-0813">Transport</keyword>
<dbReference type="PRINTS" id="PR00173">
    <property type="entry name" value="EDTRNSPORT"/>
</dbReference>
<feature type="transmembrane region" description="Helical" evidence="6">
    <location>
        <begin position="33"/>
        <end position="58"/>
    </location>
</feature>
<dbReference type="Proteomes" id="UP000028839">
    <property type="component" value="Unassembled WGS sequence"/>
</dbReference>
<evidence type="ECO:0000313" key="8">
    <source>
        <dbReference type="Proteomes" id="UP000028839"/>
    </source>
</evidence>
<evidence type="ECO:0000256" key="1">
    <source>
        <dbReference type="ARBA" id="ARBA00004141"/>
    </source>
</evidence>
<evidence type="ECO:0000256" key="3">
    <source>
        <dbReference type="ARBA" id="ARBA00022692"/>
    </source>
</evidence>
<evidence type="ECO:0000256" key="5">
    <source>
        <dbReference type="ARBA" id="ARBA00023136"/>
    </source>
</evidence>
<accession>A0A0E2Z2C5</accession>
<feature type="transmembrane region" description="Helical" evidence="6">
    <location>
        <begin position="7"/>
        <end position="27"/>
    </location>
</feature>
<comment type="subcellular location">
    <subcellularLocation>
        <location evidence="1">Membrane</location>
        <topology evidence="1">Multi-pass membrane protein</topology>
    </subcellularLocation>
</comment>
<dbReference type="PANTHER" id="PTHR11958">
    <property type="entry name" value="SODIUM/DICARBOXYLATE SYMPORTER-RELATED"/>
    <property type="match status" value="1"/>
</dbReference>
<gene>
    <name evidence="7" type="ORF">IB75_09400</name>
</gene>
<dbReference type="OrthoDB" id="9766690at2"/>
<evidence type="ECO:0000256" key="6">
    <source>
        <dbReference type="SAM" id="Phobius"/>
    </source>
</evidence>
<dbReference type="EMBL" id="JPGN01000055">
    <property type="protein sequence ID" value="KFI19356.1"/>
    <property type="molecule type" value="Genomic_DNA"/>
</dbReference>
<feature type="transmembrane region" description="Helical" evidence="6">
    <location>
        <begin position="221"/>
        <end position="244"/>
    </location>
</feature>
<organism evidence="7 8">
    <name type="scientific">Nitrosococcus oceani C-27</name>
    <dbReference type="NCBI Taxonomy" id="314279"/>
    <lineage>
        <taxon>Bacteria</taxon>
        <taxon>Pseudomonadati</taxon>
        <taxon>Pseudomonadota</taxon>
        <taxon>Gammaproteobacteria</taxon>
        <taxon>Chromatiales</taxon>
        <taxon>Chromatiaceae</taxon>
        <taxon>Nitrosococcus</taxon>
    </lineage>
</organism>
<dbReference type="HOGENOM" id="CLU_019375_7_1_6"/>
<proteinExistence type="predicted"/>
<feature type="transmembrane region" description="Helical" evidence="6">
    <location>
        <begin position="78"/>
        <end position="99"/>
    </location>
</feature>
<feature type="transmembrane region" description="Helical" evidence="6">
    <location>
        <begin position="145"/>
        <end position="162"/>
    </location>
</feature>
<dbReference type="Gene3D" id="1.10.3860.10">
    <property type="entry name" value="Sodium:dicarboxylate symporter"/>
    <property type="match status" value="1"/>
</dbReference>
<dbReference type="InterPro" id="IPR036458">
    <property type="entry name" value="Na:dicarbo_symporter_sf"/>
</dbReference>
<feature type="transmembrane region" description="Helical" evidence="6">
    <location>
        <begin position="351"/>
        <end position="377"/>
    </location>
</feature>
<reference evidence="7 8" key="1">
    <citation type="submission" date="2014-07" db="EMBL/GenBank/DDBJ databases">
        <title>Comparative analysis of Nitrosococcus oceani genome inventories of strains from Pacific and Atlantic gyres.</title>
        <authorList>
            <person name="Lim C.K."/>
            <person name="Wang L."/>
            <person name="Sayavedra-Soto L.A."/>
            <person name="Klotz M.G."/>
        </authorList>
    </citation>
    <scope>NUCLEOTIDE SEQUENCE [LARGE SCALE GENOMIC DNA]</scope>
    <source>
        <strain evidence="7 8">C-27</strain>
    </source>
</reference>
<dbReference type="AlphaFoldDB" id="A0A0E2Z2C5"/>
<name>A0A0E2Z2C5_9GAMM</name>
<evidence type="ECO:0000256" key="4">
    <source>
        <dbReference type="ARBA" id="ARBA00022989"/>
    </source>
</evidence>
<dbReference type="GO" id="GO:0016020">
    <property type="term" value="C:membrane"/>
    <property type="evidence" value="ECO:0007669"/>
    <property type="project" value="UniProtKB-SubCell"/>
</dbReference>
<keyword evidence="5 6" id="KW-0472">Membrane</keyword>
<dbReference type="SUPFAM" id="SSF118215">
    <property type="entry name" value="Proton glutamate symport protein"/>
    <property type="match status" value="1"/>
</dbReference>
<protein>
    <submittedName>
        <fullName evidence="7">Sodium:dicarboxylate symporter</fullName>
    </submittedName>
</protein>
<sequence>MPHRTALILLGLIIVGVIAGVLAGWYAGPRMEAVAWLGALFLNALKMTIIPLILSAVITGVASLGDVRKLGRVGTITIGYYACTTAIAVAIGLLMVNLIQPGSGISLGEGPIPEGVAAKGEMGIDDILLSLVSPNLVNAAAEGQLLPLIVFAILFSATLTTLGDKGQPVLAFFEGVNEAMMKLVVWIMYLAPVGIFALIAARLGQTGGGEAFLGEVSAVGWHVVTVLSGLALHFGVLLLILFFITGRGWDYLFTMLRALLTAFGTASSSATLPLTMECVRENGIDPRAVRFVLPLGSTINMDGTALYESAAAMFIAQAYGISLGLEQQALIFVTATLAAIGAAGIPEAGLVTLVIVLNAVGLPLEGVGLLLAVDWFLDRFRTSINVWGDSVGAAVLARFLPNNPS</sequence>
<evidence type="ECO:0000313" key="7">
    <source>
        <dbReference type="EMBL" id="KFI19356.1"/>
    </source>
</evidence>
<keyword evidence="4 6" id="KW-1133">Transmembrane helix</keyword>